<evidence type="ECO:0000313" key="3">
    <source>
        <dbReference type="Proteomes" id="UP000646244"/>
    </source>
</evidence>
<accession>A0A918TQ61</accession>
<evidence type="ECO:0000313" key="2">
    <source>
        <dbReference type="EMBL" id="GHC54897.1"/>
    </source>
</evidence>
<comment type="caution">
    <text evidence="2">The sequence shown here is derived from an EMBL/GenBank/DDBJ whole genome shotgun (WGS) entry which is preliminary data.</text>
</comment>
<name>A0A918TQ61_STRCJ</name>
<reference evidence="2" key="1">
    <citation type="journal article" date="2014" name="Int. J. Syst. Evol. Microbiol.">
        <title>Complete genome sequence of Corynebacterium casei LMG S-19264T (=DSM 44701T), isolated from a smear-ripened cheese.</title>
        <authorList>
            <consortium name="US DOE Joint Genome Institute (JGI-PGF)"/>
            <person name="Walter F."/>
            <person name="Albersmeier A."/>
            <person name="Kalinowski J."/>
            <person name="Ruckert C."/>
        </authorList>
    </citation>
    <scope>NUCLEOTIDE SEQUENCE</scope>
    <source>
        <strain evidence="2">JCM 4633</strain>
    </source>
</reference>
<evidence type="ECO:0000256" key="1">
    <source>
        <dbReference type="SAM" id="MobiDB-lite"/>
    </source>
</evidence>
<organism evidence="2 3">
    <name type="scientific">Streptomyces cinnamoneus</name>
    <name type="common">Streptoverticillium cinnamoneum</name>
    <dbReference type="NCBI Taxonomy" id="53446"/>
    <lineage>
        <taxon>Bacteria</taxon>
        <taxon>Bacillati</taxon>
        <taxon>Actinomycetota</taxon>
        <taxon>Actinomycetes</taxon>
        <taxon>Kitasatosporales</taxon>
        <taxon>Streptomycetaceae</taxon>
        <taxon>Streptomyces</taxon>
        <taxon>Streptomyces cinnamoneus group</taxon>
    </lineage>
</organism>
<sequence length="66" mass="6987">MPIVPRPITATVRREGADEEGEGRDGSGVDIRSIARLQKVFPMREGKTAVGGGPGQGRRLRNSADG</sequence>
<reference evidence="2" key="2">
    <citation type="submission" date="2020-09" db="EMBL/GenBank/DDBJ databases">
        <authorList>
            <person name="Sun Q."/>
            <person name="Ohkuma M."/>
        </authorList>
    </citation>
    <scope>NUCLEOTIDE SEQUENCE</scope>
    <source>
        <strain evidence="2">JCM 4633</strain>
    </source>
</reference>
<dbReference type="Proteomes" id="UP000646244">
    <property type="component" value="Unassembled WGS sequence"/>
</dbReference>
<dbReference type="AlphaFoldDB" id="A0A918TQ61"/>
<dbReference type="EMBL" id="BMVB01000010">
    <property type="protein sequence ID" value="GHC54897.1"/>
    <property type="molecule type" value="Genomic_DNA"/>
</dbReference>
<feature type="region of interest" description="Disordered" evidence="1">
    <location>
        <begin position="1"/>
        <end position="66"/>
    </location>
</feature>
<gene>
    <name evidence="2" type="ORF">GCM10010507_33960</name>
</gene>
<proteinExistence type="predicted"/>
<protein>
    <submittedName>
        <fullName evidence="2">Uncharacterized protein</fullName>
    </submittedName>
</protein>